<reference evidence="12 13" key="1">
    <citation type="submission" date="2024-10" db="EMBL/GenBank/DDBJ databases">
        <authorList>
            <person name="Kim D."/>
        </authorList>
    </citation>
    <scope>NUCLEOTIDE SEQUENCE [LARGE SCALE GENOMIC DNA]</scope>
    <source>
        <strain evidence="12">BH-2024</strain>
    </source>
</reference>
<keyword evidence="9" id="KW-0393">Immunoglobulin domain</keyword>
<dbReference type="InterPro" id="IPR013098">
    <property type="entry name" value="Ig_I-set"/>
</dbReference>
<sequence length="416" mass="46953">MDTALTGDEKRARWRKEYKCRSMGRLYCEYEDDTLDKWHEEMEKQRARSAPSALARRRGPPPLPTAPIVKPKYFCKKCPANYAHVIAHTTHQAMHGSQKKFECDYCDYAADTKISTTEHMLKCHNTAPTIDFTGEADDDDDQHASGGGRRRVGSAAADRQAQAAAGACAADEEAPNEPCTSTAAAARKNQFRVNAVHKEPGKPEPPIKIVFLTPLPNTMDIYRTKQGVLTCKLNSARAPLVWQRDGKPIDVDDPRYQIEKDTAGRFTLTIRVVEQIDQGMWTAFVNKDVTSKCQVYVEEPRDTFVVPLESQRANEKENAAFECYVNDKEIDVEWFHDGAKIEMDGRHLKERAGRRRRLLIINVLIEDHGEYKCTTKADKTMAQLTVDPLNKVINCPPTPVAVSRADRKVPKKKPLN</sequence>
<dbReference type="Proteomes" id="UP001620626">
    <property type="component" value="Unassembled WGS sequence"/>
</dbReference>
<keyword evidence="8" id="KW-0539">Nucleus</keyword>
<accession>A0ABD2JT42</accession>
<dbReference type="CDD" id="cd00096">
    <property type="entry name" value="Ig"/>
    <property type="match status" value="1"/>
</dbReference>
<dbReference type="GO" id="GO:0005737">
    <property type="term" value="C:cytoplasm"/>
    <property type="evidence" value="ECO:0007669"/>
    <property type="project" value="UniProtKB-SubCell"/>
</dbReference>
<dbReference type="SMART" id="SM00355">
    <property type="entry name" value="ZnF_C2H2"/>
    <property type="match status" value="2"/>
</dbReference>
<dbReference type="PANTHER" id="PTHR35971">
    <property type="entry name" value="SI:DKEY-31G6.6"/>
    <property type="match status" value="1"/>
</dbReference>
<keyword evidence="6" id="KW-0677">Repeat</keyword>
<dbReference type="PANTHER" id="PTHR35971:SF5">
    <property type="entry name" value="OBSCURIN LIKE CYTOSKELETAL ADAPTOR 1"/>
    <property type="match status" value="1"/>
</dbReference>
<dbReference type="InterPro" id="IPR007110">
    <property type="entry name" value="Ig-like_dom"/>
</dbReference>
<comment type="subcellular location">
    <subcellularLocation>
        <location evidence="2">Cytoplasm</location>
    </subcellularLocation>
    <subcellularLocation>
        <location evidence="1">Nucleus</location>
    </subcellularLocation>
</comment>
<feature type="domain" description="Ig-like" evidence="11">
    <location>
        <begin position="300"/>
        <end position="385"/>
    </location>
</feature>
<keyword evidence="7" id="KW-1015">Disulfide bond</keyword>
<dbReference type="GO" id="GO:0005634">
    <property type="term" value="C:nucleus"/>
    <property type="evidence" value="ECO:0007669"/>
    <property type="project" value="UniProtKB-SubCell"/>
</dbReference>
<evidence type="ECO:0000256" key="9">
    <source>
        <dbReference type="ARBA" id="ARBA00023319"/>
    </source>
</evidence>
<dbReference type="InterPro" id="IPR013783">
    <property type="entry name" value="Ig-like_fold"/>
</dbReference>
<dbReference type="InterPro" id="IPR013087">
    <property type="entry name" value="Znf_C2H2_type"/>
</dbReference>
<evidence type="ECO:0000256" key="3">
    <source>
        <dbReference type="ARBA" id="ARBA00006692"/>
    </source>
</evidence>
<evidence type="ECO:0000259" key="11">
    <source>
        <dbReference type="PROSITE" id="PS50835"/>
    </source>
</evidence>
<feature type="domain" description="Ig-like" evidence="11">
    <location>
        <begin position="205"/>
        <end position="282"/>
    </location>
</feature>
<evidence type="ECO:0000256" key="6">
    <source>
        <dbReference type="ARBA" id="ARBA00022737"/>
    </source>
</evidence>
<evidence type="ECO:0000313" key="12">
    <source>
        <dbReference type="EMBL" id="KAL3093801.1"/>
    </source>
</evidence>
<gene>
    <name evidence="12" type="ORF">niasHT_021630</name>
</gene>
<dbReference type="SUPFAM" id="SSF48726">
    <property type="entry name" value="Immunoglobulin"/>
    <property type="match status" value="2"/>
</dbReference>
<comment type="caution">
    <text evidence="12">The sequence shown here is derived from an EMBL/GenBank/DDBJ whole genome shotgun (WGS) entry which is preliminary data.</text>
</comment>
<evidence type="ECO:0000256" key="7">
    <source>
        <dbReference type="ARBA" id="ARBA00023157"/>
    </source>
</evidence>
<feature type="region of interest" description="Disordered" evidence="10">
    <location>
        <begin position="130"/>
        <end position="158"/>
    </location>
</feature>
<evidence type="ECO:0000256" key="5">
    <source>
        <dbReference type="ARBA" id="ARBA00022553"/>
    </source>
</evidence>
<dbReference type="EMBL" id="JBICBT010000908">
    <property type="protein sequence ID" value="KAL3093801.1"/>
    <property type="molecule type" value="Genomic_DNA"/>
</dbReference>
<evidence type="ECO:0000256" key="4">
    <source>
        <dbReference type="ARBA" id="ARBA00022490"/>
    </source>
</evidence>
<dbReference type="SMART" id="SM00409">
    <property type="entry name" value="IG"/>
    <property type="match status" value="2"/>
</dbReference>
<dbReference type="Gene3D" id="2.60.40.10">
    <property type="entry name" value="Immunoglobulins"/>
    <property type="match status" value="2"/>
</dbReference>
<keyword evidence="13" id="KW-1185">Reference proteome</keyword>
<evidence type="ECO:0000313" key="13">
    <source>
        <dbReference type="Proteomes" id="UP001620626"/>
    </source>
</evidence>
<dbReference type="AlphaFoldDB" id="A0ABD2JT42"/>
<dbReference type="Gene3D" id="3.30.160.60">
    <property type="entry name" value="Classic Zinc Finger"/>
    <property type="match status" value="1"/>
</dbReference>
<evidence type="ECO:0000256" key="8">
    <source>
        <dbReference type="ARBA" id="ARBA00023242"/>
    </source>
</evidence>
<dbReference type="InterPro" id="IPR003599">
    <property type="entry name" value="Ig_sub"/>
</dbReference>
<dbReference type="InterPro" id="IPR036179">
    <property type="entry name" value="Ig-like_dom_sf"/>
</dbReference>
<evidence type="ECO:0000256" key="1">
    <source>
        <dbReference type="ARBA" id="ARBA00004123"/>
    </source>
</evidence>
<keyword evidence="5" id="KW-0597">Phosphoprotein</keyword>
<dbReference type="InterPro" id="IPR052385">
    <property type="entry name" value="Obscurin/Obscurin-like_Reg"/>
</dbReference>
<dbReference type="InterPro" id="IPR036236">
    <property type="entry name" value="Znf_C2H2_sf"/>
</dbReference>
<evidence type="ECO:0000256" key="10">
    <source>
        <dbReference type="SAM" id="MobiDB-lite"/>
    </source>
</evidence>
<dbReference type="PROSITE" id="PS50835">
    <property type="entry name" value="IG_LIKE"/>
    <property type="match status" value="2"/>
</dbReference>
<dbReference type="PROSITE" id="PS00028">
    <property type="entry name" value="ZINC_FINGER_C2H2_1"/>
    <property type="match status" value="1"/>
</dbReference>
<evidence type="ECO:0000256" key="2">
    <source>
        <dbReference type="ARBA" id="ARBA00004496"/>
    </source>
</evidence>
<organism evidence="12 13">
    <name type="scientific">Heterodera trifolii</name>
    <dbReference type="NCBI Taxonomy" id="157864"/>
    <lineage>
        <taxon>Eukaryota</taxon>
        <taxon>Metazoa</taxon>
        <taxon>Ecdysozoa</taxon>
        <taxon>Nematoda</taxon>
        <taxon>Chromadorea</taxon>
        <taxon>Rhabditida</taxon>
        <taxon>Tylenchina</taxon>
        <taxon>Tylenchomorpha</taxon>
        <taxon>Tylenchoidea</taxon>
        <taxon>Heteroderidae</taxon>
        <taxon>Heteroderinae</taxon>
        <taxon>Heterodera</taxon>
    </lineage>
</organism>
<dbReference type="Pfam" id="PF07679">
    <property type="entry name" value="I-set"/>
    <property type="match status" value="1"/>
</dbReference>
<dbReference type="FunFam" id="2.60.40.10:FF:000050">
    <property type="entry name" value="Titin isoform B"/>
    <property type="match status" value="1"/>
</dbReference>
<comment type="similarity">
    <text evidence="3">Belongs to the protein kinase superfamily. CAMK Ser/Thr protein kinase family.</text>
</comment>
<dbReference type="SUPFAM" id="SSF57667">
    <property type="entry name" value="beta-beta-alpha zinc fingers"/>
    <property type="match status" value="1"/>
</dbReference>
<proteinExistence type="inferred from homology"/>
<protein>
    <recommendedName>
        <fullName evidence="11">Ig-like domain-containing protein</fullName>
    </recommendedName>
</protein>
<name>A0ABD2JT42_9BILA</name>
<keyword evidence="4" id="KW-0963">Cytoplasm</keyword>